<gene>
    <name evidence="2" type="ORF">UU24_C0003G0004</name>
</gene>
<reference evidence="2 3" key="1">
    <citation type="journal article" date="2015" name="Nature">
        <title>rRNA introns, odd ribosomes, and small enigmatic genomes across a large radiation of phyla.</title>
        <authorList>
            <person name="Brown C.T."/>
            <person name="Hug L.A."/>
            <person name="Thomas B.C."/>
            <person name="Sharon I."/>
            <person name="Castelle C.J."/>
            <person name="Singh A."/>
            <person name="Wilkins M.J."/>
            <person name="Williams K.H."/>
            <person name="Banfield J.F."/>
        </authorList>
    </citation>
    <scope>NUCLEOTIDE SEQUENCE [LARGE SCALE GENOMIC DNA]</scope>
</reference>
<evidence type="ECO:0000256" key="1">
    <source>
        <dbReference type="SAM" id="MobiDB-lite"/>
    </source>
</evidence>
<proteinExistence type="predicted"/>
<evidence type="ECO:0000313" key="3">
    <source>
        <dbReference type="Proteomes" id="UP000034749"/>
    </source>
</evidence>
<dbReference type="Proteomes" id="UP000034749">
    <property type="component" value="Unassembled WGS sequence"/>
</dbReference>
<dbReference type="EMBL" id="LBZW01000003">
    <property type="protein sequence ID" value="KKR79714.1"/>
    <property type="molecule type" value="Genomic_DNA"/>
</dbReference>
<feature type="region of interest" description="Disordered" evidence="1">
    <location>
        <begin position="1"/>
        <end position="32"/>
    </location>
</feature>
<sequence>MSSKNTEKTNNTNKNTDETYLDQTLRPVKWDE</sequence>
<comment type="caution">
    <text evidence="2">The sequence shown here is derived from an EMBL/GenBank/DDBJ whole genome shotgun (WGS) entry which is preliminary data.</text>
</comment>
<dbReference type="AlphaFoldDB" id="A0A0G0TRU9"/>
<name>A0A0G0TRU9_9BACT</name>
<protein>
    <submittedName>
        <fullName evidence="2">Uncharacterized protein</fullName>
    </submittedName>
</protein>
<evidence type="ECO:0000313" key="2">
    <source>
        <dbReference type="EMBL" id="KKR79714.1"/>
    </source>
</evidence>
<accession>A0A0G0TRU9</accession>
<organism evidence="2 3">
    <name type="scientific">Candidatus Nomurabacteria bacterium GW2011_GWA2_40_9</name>
    <dbReference type="NCBI Taxonomy" id="1618734"/>
    <lineage>
        <taxon>Bacteria</taxon>
        <taxon>Candidatus Nomuraibacteriota</taxon>
    </lineage>
</organism>